<reference evidence="2" key="1">
    <citation type="submission" date="2016-12" db="EMBL/GenBank/DDBJ databases">
        <title>The genomes of Aspergillus section Nigri reveals drivers in fungal speciation.</title>
        <authorList>
            <consortium name="DOE Joint Genome Institute"/>
            <person name="Vesth T.C."/>
            <person name="Nybo J."/>
            <person name="Theobald S."/>
            <person name="Brandl J."/>
            <person name="Frisvad J.C."/>
            <person name="Nielsen K.F."/>
            <person name="Lyhne E.K."/>
            <person name="Kogle M.E."/>
            <person name="Kuo A."/>
            <person name="Riley R."/>
            <person name="Clum A."/>
            <person name="Nolan M."/>
            <person name="Lipzen A."/>
            <person name="Salamov A."/>
            <person name="Henrissat B."/>
            <person name="Wiebenga A."/>
            <person name="De Vries R.P."/>
            <person name="Grigoriev I.V."/>
            <person name="Mortensen U.H."/>
            <person name="Andersen M.R."/>
            <person name="Baker S.E."/>
        </authorList>
    </citation>
    <scope>NUCLEOTIDE SEQUENCE [LARGE SCALE GENOMIC DNA]</scope>
    <source>
        <strain evidence="2">CBS 115656</strain>
    </source>
</reference>
<organism evidence="2 3">
    <name type="scientific">Aspergillus neoniger (strain CBS 115656)</name>
    <dbReference type="NCBI Taxonomy" id="1448310"/>
    <lineage>
        <taxon>Eukaryota</taxon>
        <taxon>Fungi</taxon>
        <taxon>Dikarya</taxon>
        <taxon>Ascomycota</taxon>
        <taxon>Pezizomycotina</taxon>
        <taxon>Eurotiomycetes</taxon>
        <taxon>Eurotiomycetidae</taxon>
        <taxon>Eurotiales</taxon>
        <taxon>Aspergillaceae</taxon>
        <taxon>Aspergillus</taxon>
        <taxon>Aspergillus subgen. Circumdati</taxon>
    </lineage>
</organism>
<dbReference type="AlphaFoldDB" id="A0A318YPE0"/>
<keyword evidence="1" id="KW-0472">Membrane</keyword>
<keyword evidence="1" id="KW-0812">Transmembrane</keyword>
<dbReference type="Proteomes" id="UP000247647">
    <property type="component" value="Unassembled WGS sequence"/>
</dbReference>
<sequence length="82" mass="9382">MNDSFPCLWLEASTFTVGDRLQNVCSIIQLFTVFSLFFFFCLAFSFLVAQRKPRSALLAFSMAKRHTFFSSSFSGRSKPNSF</sequence>
<keyword evidence="1" id="KW-1133">Transmembrane helix</keyword>
<dbReference type="GeneID" id="37121249"/>
<gene>
    <name evidence="2" type="ORF">BO87DRAFT_235483</name>
</gene>
<proteinExistence type="predicted"/>
<dbReference type="RefSeq" id="XP_025481717.1">
    <property type="nucleotide sequence ID" value="XM_025618793.1"/>
</dbReference>
<evidence type="ECO:0000313" key="2">
    <source>
        <dbReference type="EMBL" id="PYH36239.1"/>
    </source>
</evidence>
<evidence type="ECO:0000313" key="3">
    <source>
        <dbReference type="Proteomes" id="UP000247647"/>
    </source>
</evidence>
<dbReference type="EMBL" id="KZ821453">
    <property type="protein sequence ID" value="PYH36239.1"/>
    <property type="molecule type" value="Genomic_DNA"/>
</dbReference>
<feature type="transmembrane region" description="Helical" evidence="1">
    <location>
        <begin position="27"/>
        <end position="49"/>
    </location>
</feature>
<accession>A0A318YPE0</accession>
<name>A0A318YPE0_ASPNB</name>
<protein>
    <submittedName>
        <fullName evidence="2">Uncharacterized protein</fullName>
    </submittedName>
</protein>
<evidence type="ECO:0000256" key="1">
    <source>
        <dbReference type="SAM" id="Phobius"/>
    </source>
</evidence>
<keyword evidence="3" id="KW-1185">Reference proteome</keyword>